<dbReference type="EMBL" id="WJQU01000001">
    <property type="protein sequence ID" value="KAJ6647015.1"/>
    <property type="molecule type" value="Genomic_DNA"/>
</dbReference>
<dbReference type="GO" id="GO:0051087">
    <property type="term" value="F:protein-folding chaperone binding"/>
    <property type="evidence" value="ECO:0007669"/>
    <property type="project" value="InterPro"/>
</dbReference>
<dbReference type="GO" id="GO:0000774">
    <property type="term" value="F:adenyl-nucleotide exchange factor activity"/>
    <property type="evidence" value="ECO:0007669"/>
    <property type="project" value="InterPro"/>
</dbReference>
<dbReference type="AlphaFoldDB" id="A0A9Q0S867"/>
<organism evidence="2 3">
    <name type="scientific">Pseudolycoriella hygida</name>
    <dbReference type="NCBI Taxonomy" id="35572"/>
    <lineage>
        <taxon>Eukaryota</taxon>
        <taxon>Metazoa</taxon>
        <taxon>Ecdysozoa</taxon>
        <taxon>Arthropoda</taxon>
        <taxon>Hexapoda</taxon>
        <taxon>Insecta</taxon>
        <taxon>Pterygota</taxon>
        <taxon>Neoptera</taxon>
        <taxon>Endopterygota</taxon>
        <taxon>Diptera</taxon>
        <taxon>Nematocera</taxon>
        <taxon>Sciaroidea</taxon>
        <taxon>Sciaridae</taxon>
        <taxon>Pseudolycoriella</taxon>
    </lineage>
</organism>
<evidence type="ECO:0000256" key="1">
    <source>
        <dbReference type="SAM" id="Coils"/>
    </source>
</evidence>
<feature type="coiled-coil region" evidence="1">
    <location>
        <begin position="59"/>
        <end position="93"/>
    </location>
</feature>
<keyword evidence="3" id="KW-1185">Reference proteome</keyword>
<dbReference type="OrthoDB" id="6284251at2759"/>
<dbReference type="GO" id="GO:0050821">
    <property type="term" value="P:protein stabilization"/>
    <property type="evidence" value="ECO:0007669"/>
    <property type="project" value="TreeGrafter"/>
</dbReference>
<evidence type="ECO:0000313" key="2">
    <source>
        <dbReference type="EMBL" id="KAJ6647015.1"/>
    </source>
</evidence>
<comment type="caution">
    <text evidence="2">The sequence shown here is derived from an EMBL/GenBank/DDBJ whole genome shotgun (WGS) entry which is preliminary data.</text>
</comment>
<gene>
    <name evidence="2" type="ORF">Bhyg_02233</name>
</gene>
<dbReference type="InterPro" id="IPR037689">
    <property type="entry name" value="BAG2"/>
</dbReference>
<proteinExistence type="predicted"/>
<dbReference type="PANTHER" id="PTHR12334">
    <property type="entry name" value="BAG FAMILY MOLECULAR CHAPERONE REGULATOR 2"/>
    <property type="match status" value="1"/>
</dbReference>
<sequence>MPLCMLASSSFFVQNSVIPEEEGMDVDSSVETSSENPIGWNLPKIEESNISAETSASPMKRFINILDQLDTNVERLRREARELQDKRDSLLMSMDLIRNNENFFDLNECAS</sequence>
<protein>
    <submittedName>
        <fullName evidence="2">Uncharacterized protein</fullName>
    </submittedName>
</protein>
<dbReference type="Proteomes" id="UP001151699">
    <property type="component" value="Chromosome A"/>
</dbReference>
<dbReference type="PANTHER" id="PTHR12334:SF6">
    <property type="entry name" value="BAG FAMILY MOLECULAR CHAPERONE REGULATOR 2"/>
    <property type="match status" value="1"/>
</dbReference>
<reference evidence="2" key="1">
    <citation type="submission" date="2022-07" db="EMBL/GenBank/DDBJ databases">
        <authorList>
            <person name="Trinca V."/>
            <person name="Uliana J.V.C."/>
            <person name="Torres T.T."/>
            <person name="Ward R.J."/>
            <person name="Monesi N."/>
        </authorList>
    </citation>
    <scope>NUCLEOTIDE SEQUENCE</scope>
    <source>
        <strain evidence="2">HSMRA1968</strain>
        <tissue evidence="2">Whole embryos</tissue>
    </source>
</reference>
<name>A0A9Q0S867_9DIPT</name>
<evidence type="ECO:0000313" key="3">
    <source>
        <dbReference type="Proteomes" id="UP001151699"/>
    </source>
</evidence>
<accession>A0A9Q0S867</accession>
<keyword evidence="1" id="KW-0175">Coiled coil</keyword>